<dbReference type="AlphaFoldDB" id="A0A166ES01"/>
<name>A0A166ES01_9AGAM</name>
<gene>
    <name evidence="2" type="ORF">FIBSPDRAFT_895388</name>
</gene>
<evidence type="ECO:0000313" key="2">
    <source>
        <dbReference type="EMBL" id="KZP16050.1"/>
    </source>
</evidence>
<feature type="compositionally biased region" description="Basic and acidic residues" evidence="1">
    <location>
        <begin position="155"/>
        <end position="171"/>
    </location>
</feature>
<dbReference type="EMBL" id="KV417598">
    <property type="protein sequence ID" value="KZP16050.1"/>
    <property type="molecule type" value="Genomic_DNA"/>
</dbReference>
<sequence length="171" mass="19006">MTRKGIRPATEALLRIRATRCPPTQRWLSKPESSPGDESAYGTEGRPQSFLGKSWSNGMRTPSLQTTERTLIAEAATCVAAISKAVGVGSLHQFEEVEAREQKSWESENRTKQGQTKVGFPACCSTSRKRLQRGHGQLGRVQGCRLKARPRSKFLSREQDSSRDIKQCKEG</sequence>
<evidence type="ECO:0000256" key="1">
    <source>
        <dbReference type="SAM" id="MobiDB-lite"/>
    </source>
</evidence>
<feature type="region of interest" description="Disordered" evidence="1">
    <location>
        <begin position="21"/>
        <end position="61"/>
    </location>
</feature>
<proteinExistence type="predicted"/>
<protein>
    <submittedName>
        <fullName evidence="2">Uncharacterized protein</fullName>
    </submittedName>
</protein>
<evidence type="ECO:0000313" key="3">
    <source>
        <dbReference type="Proteomes" id="UP000076532"/>
    </source>
</evidence>
<accession>A0A166ES01</accession>
<keyword evidence="3" id="KW-1185">Reference proteome</keyword>
<dbReference type="Proteomes" id="UP000076532">
    <property type="component" value="Unassembled WGS sequence"/>
</dbReference>
<feature type="compositionally biased region" description="Basic and acidic residues" evidence="1">
    <location>
        <begin position="98"/>
        <end position="111"/>
    </location>
</feature>
<organism evidence="2 3">
    <name type="scientific">Athelia psychrophila</name>
    <dbReference type="NCBI Taxonomy" id="1759441"/>
    <lineage>
        <taxon>Eukaryota</taxon>
        <taxon>Fungi</taxon>
        <taxon>Dikarya</taxon>
        <taxon>Basidiomycota</taxon>
        <taxon>Agaricomycotina</taxon>
        <taxon>Agaricomycetes</taxon>
        <taxon>Agaricomycetidae</taxon>
        <taxon>Atheliales</taxon>
        <taxon>Atheliaceae</taxon>
        <taxon>Athelia</taxon>
    </lineage>
</organism>
<feature type="region of interest" description="Disordered" evidence="1">
    <location>
        <begin position="152"/>
        <end position="171"/>
    </location>
</feature>
<reference evidence="2 3" key="1">
    <citation type="journal article" date="2016" name="Mol. Biol. Evol.">
        <title>Comparative Genomics of Early-Diverging Mushroom-Forming Fungi Provides Insights into the Origins of Lignocellulose Decay Capabilities.</title>
        <authorList>
            <person name="Nagy L.G."/>
            <person name="Riley R."/>
            <person name="Tritt A."/>
            <person name="Adam C."/>
            <person name="Daum C."/>
            <person name="Floudas D."/>
            <person name="Sun H."/>
            <person name="Yadav J.S."/>
            <person name="Pangilinan J."/>
            <person name="Larsson K.H."/>
            <person name="Matsuura K."/>
            <person name="Barry K."/>
            <person name="Labutti K."/>
            <person name="Kuo R."/>
            <person name="Ohm R.A."/>
            <person name="Bhattacharya S.S."/>
            <person name="Shirouzu T."/>
            <person name="Yoshinaga Y."/>
            <person name="Martin F.M."/>
            <person name="Grigoriev I.V."/>
            <person name="Hibbett D.S."/>
        </authorList>
    </citation>
    <scope>NUCLEOTIDE SEQUENCE [LARGE SCALE GENOMIC DNA]</scope>
    <source>
        <strain evidence="2 3">CBS 109695</strain>
    </source>
</reference>
<feature type="region of interest" description="Disordered" evidence="1">
    <location>
        <begin position="98"/>
        <end position="119"/>
    </location>
</feature>